<dbReference type="RefSeq" id="WP_029451675.1">
    <property type="nucleotide sequence ID" value="NZ_PTIS01000019.1"/>
</dbReference>
<sequence>MDKRFKSALSIGLCFLALTTVACSKKDKISINNKEKFKNIQLPAEKQDNIELDIYFDASKDASKIEIAKEEVLIPKEEVIGQLIIDSLVKGPSINGKLKPVLPKETRLLSFSIKDNIAFVNLSKEALITMTPAKEESVLTSIVASLEQIPSVSKVKILIESKDVETLGGNFDISKPFKRDEIGLLKR</sequence>
<evidence type="ECO:0000256" key="1">
    <source>
        <dbReference type="SAM" id="SignalP"/>
    </source>
</evidence>
<dbReference type="Pfam" id="PF10646">
    <property type="entry name" value="Germane"/>
    <property type="match status" value="1"/>
</dbReference>
<proteinExistence type="predicted"/>
<reference evidence="3 4" key="1">
    <citation type="submission" date="2018-02" db="EMBL/GenBank/DDBJ databases">
        <title>Genomic Encyclopedia of Archaeal and Bacterial Type Strains, Phase II (KMG-II): from individual species to whole genera.</title>
        <authorList>
            <person name="Goeker M."/>
        </authorList>
    </citation>
    <scope>NUCLEOTIDE SEQUENCE [LARGE SCALE GENOMIC DNA]</scope>
    <source>
        <strain evidence="3 4">DSM 15099</strain>
    </source>
</reference>
<organism evidence="3 4">
    <name type="scientific">Clostridium algidicarnis DSM 15099</name>
    <dbReference type="NCBI Taxonomy" id="1121295"/>
    <lineage>
        <taxon>Bacteria</taxon>
        <taxon>Bacillati</taxon>
        <taxon>Bacillota</taxon>
        <taxon>Clostridia</taxon>
        <taxon>Eubacteriales</taxon>
        <taxon>Clostridiaceae</taxon>
        <taxon>Clostridium</taxon>
    </lineage>
</organism>
<dbReference type="SMART" id="SM00909">
    <property type="entry name" value="Germane"/>
    <property type="match status" value="1"/>
</dbReference>
<evidence type="ECO:0000259" key="2">
    <source>
        <dbReference type="SMART" id="SM00909"/>
    </source>
</evidence>
<dbReference type="OrthoDB" id="1935495at2"/>
<dbReference type="STRING" id="37659.GCA_000703125_00943"/>
<evidence type="ECO:0000313" key="3">
    <source>
        <dbReference type="EMBL" id="PPK45551.1"/>
    </source>
</evidence>
<protein>
    <submittedName>
        <fullName evidence="3">Spore germination protein GerM</fullName>
    </submittedName>
</protein>
<dbReference type="InterPro" id="IPR019606">
    <property type="entry name" value="GerMN"/>
</dbReference>
<comment type="caution">
    <text evidence="3">The sequence shown here is derived from an EMBL/GenBank/DDBJ whole genome shotgun (WGS) entry which is preliminary data.</text>
</comment>
<feature type="domain" description="GerMN" evidence="2">
    <location>
        <begin position="81"/>
        <end position="168"/>
    </location>
</feature>
<dbReference type="AlphaFoldDB" id="A0A2S6FV62"/>
<dbReference type="Proteomes" id="UP000239863">
    <property type="component" value="Unassembled WGS sequence"/>
</dbReference>
<dbReference type="EMBL" id="PTIS01000019">
    <property type="protein sequence ID" value="PPK45551.1"/>
    <property type="molecule type" value="Genomic_DNA"/>
</dbReference>
<evidence type="ECO:0000313" key="4">
    <source>
        <dbReference type="Proteomes" id="UP000239863"/>
    </source>
</evidence>
<feature type="signal peptide" evidence="1">
    <location>
        <begin position="1"/>
        <end position="22"/>
    </location>
</feature>
<feature type="chain" id="PRO_5038775044" evidence="1">
    <location>
        <begin position="23"/>
        <end position="187"/>
    </location>
</feature>
<gene>
    <name evidence="3" type="ORF">BD821_1194</name>
</gene>
<dbReference type="PROSITE" id="PS51257">
    <property type="entry name" value="PROKAR_LIPOPROTEIN"/>
    <property type="match status" value="1"/>
</dbReference>
<keyword evidence="1" id="KW-0732">Signal</keyword>
<dbReference type="GeneID" id="75089874"/>
<name>A0A2S6FV62_9CLOT</name>
<accession>A0A2S6FV62</accession>